<keyword evidence="2" id="KW-1185">Reference proteome</keyword>
<proteinExistence type="predicted"/>
<evidence type="ECO:0000313" key="2">
    <source>
        <dbReference type="Proteomes" id="UP000242525"/>
    </source>
</evidence>
<organism evidence="1 2">
    <name type="scientific">Geotrichum candidum</name>
    <name type="common">Oospora lactis</name>
    <name type="synonym">Dipodascus geotrichum</name>
    <dbReference type="NCBI Taxonomy" id="1173061"/>
    <lineage>
        <taxon>Eukaryota</taxon>
        <taxon>Fungi</taxon>
        <taxon>Dikarya</taxon>
        <taxon>Ascomycota</taxon>
        <taxon>Saccharomycotina</taxon>
        <taxon>Dipodascomycetes</taxon>
        <taxon>Dipodascales</taxon>
        <taxon>Dipodascaceae</taxon>
        <taxon>Geotrichum</taxon>
    </lineage>
</organism>
<gene>
    <name evidence="1" type="ORF">BN980_GECA11s01588g</name>
</gene>
<comment type="caution">
    <text evidence="1">The sequence shown here is derived from an EMBL/GenBank/DDBJ whole genome shotgun (WGS) entry which is preliminary data.</text>
</comment>
<dbReference type="EMBL" id="CCBN010000011">
    <property type="protein sequence ID" value="CDO55465.1"/>
    <property type="molecule type" value="Genomic_DNA"/>
</dbReference>
<dbReference type="AlphaFoldDB" id="A0A0J9XD64"/>
<sequence>MYRDKLMLSRVIHSKKDSSCPHSNITFWVPLHKCDTESLQQLWISVSIKFIVKSSKQGLSSSSKRLCRFIFFIVLKVRNFSA</sequence>
<dbReference type="Proteomes" id="UP000242525">
    <property type="component" value="Unassembled WGS sequence"/>
</dbReference>
<protein>
    <submittedName>
        <fullName evidence="1">Uncharacterized protein</fullName>
    </submittedName>
</protein>
<reference evidence="1" key="1">
    <citation type="submission" date="2014-03" db="EMBL/GenBank/DDBJ databases">
        <authorList>
            <person name="Casaregola S."/>
        </authorList>
    </citation>
    <scope>NUCLEOTIDE SEQUENCE [LARGE SCALE GENOMIC DNA]</scope>
    <source>
        <strain evidence="1">CLIB 918</strain>
    </source>
</reference>
<evidence type="ECO:0000313" key="1">
    <source>
        <dbReference type="EMBL" id="CDO55465.1"/>
    </source>
</evidence>
<name>A0A0J9XD64_GEOCN</name>
<accession>A0A0J9XD64</accession>